<feature type="region of interest" description="Disordered" evidence="5">
    <location>
        <begin position="61"/>
        <end position="96"/>
    </location>
</feature>
<proteinExistence type="inferred from homology"/>
<dbReference type="GO" id="GO:0022625">
    <property type="term" value="C:cytosolic large ribosomal subunit"/>
    <property type="evidence" value="ECO:0007669"/>
    <property type="project" value="InterPro"/>
</dbReference>
<sequence>MSDFTLQKRLAAELLGVGVSRVRFKIASEEDKEDLESAITKEDVRKLIQRGIIYAIPEKSNSRGRWRERKEKRQKGRRRGHGKRKGRSTARKDSKSDWISRIRKMRRYLKYLRDRGIISRKLYRKYYLLAKGGAFANLAALRMHLEKELQEARRA</sequence>
<evidence type="ECO:0000259" key="6">
    <source>
        <dbReference type="SMART" id="SM01416"/>
    </source>
</evidence>
<keyword evidence="4" id="KW-0694">RNA-binding</keyword>
<dbReference type="InterPro" id="IPR035970">
    <property type="entry name" value="60S_ribosomal_eL19_sf"/>
</dbReference>
<dbReference type="AlphaFoldDB" id="A0A7J3ZKM9"/>
<dbReference type="InterPro" id="IPR039547">
    <property type="entry name" value="Ribosomal_eL19"/>
</dbReference>
<comment type="subunit">
    <text evidence="4">Part of the 50S ribosomal subunit.</text>
</comment>
<feature type="compositionally biased region" description="Basic residues" evidence="5">
    <location>
        <begin position="62"/>
        <end position="89"/>
    </location>
</feature>
<evidence type="ECO:0000256" key="4">
    <source>
        <dbReference type="HAMAP-Rule" id="MF_01475"/>
    </source>
</evidence>
<dbReference type="Gene3D" id="1.10.1200.240">
    <property type="match status" value="1"/>
</dbReference>
<keyword evidence="4" id="KW-0699">rRNA-binding</keyword>
<dbReference type="SUPFAM" id="SSF48140">
    <property type="entry name" value="Ribosomal protein L19 (L19e)"/>
    <property type="match status" value="1"/>
</dbReference>
<evidence type="ECO:0000256" key="1">
    <source>
        <dbReference type="ARBA" id="ARBA00011082"/>
    </source>
</evidence>
<keyword evidence="3 4" id="KW-0687">Ribonucleoprotein</keyword>
<dbReference type="NCBIfam" id="NF006343">
    <property type="entry name" value="PRK08570.1"/>
    <property type="match status" value="1"/>
</dbReference>
<dbReference type="SMART" id="SM01416">
    <property type="entry name" value="Ribosomal_L19e"/>
    <property type="match status" value="1"/>
</dbReference>
<evidence type="ECO:0000256" key="2">
    <source>
        <dbReference type="ARBA" id="ARBA00022980"/>
    </source>
</evidence>
<organism evidence="7">
    <name type="scientific">Fervidicoccus fontis</name>
    <dbReference type="NCBI Taxonomy" id="683846"/>
    <lineage>
        <taxon>Archaea</taxon>
        <taxon>Thermoproteota</taxon>
        <taxon>Thermoprotei</taxon>
        <taxon>Fervidicoccales</taxon>
        <taxon>Fervidicoccaceae</taxon>
        <taxon>Fervidicoccus</taxon>
    </lineage>
</organism>
<dbReference type="Pfam" id="PF25476">
    <property type="entry name" value="Ribosomal_L19e_C"/>
    <property type="match status" value="1"/>
</dbReference>
<dbReference type="GO" id="GO:0070180">
    <property type="term" value="F:large ribosomal subunit rRNA binding"/>
    <property type="evidence" value="ECO:0007669"/>
    <property type="project" value="UniProtKB-UniRule"/>
</dbReference>
<comment type="similarity">
    <text evidence="1 4">Belongs to the eukaryotic ribosomal protein eL19 family.</text>
</comment>
<feature type="domain" description="Large ribosomal subunit protein eL19" evidence="6">
    <location>
        <begin position="3"/>
        <end position="149"/>
    </location>
</feature>
<dbReference type="Gene3D" id="1.10.1650.10">
    <property type="match status" value="1"/>
</dbReference>
<dbReference type="InterPro" id="IPR057260">
    <property type="entry name" value="Ribosomal_L19e_C"/>
</dbReference>
<protein>
    <recommendedName>
        <fullName evidence="4">Large ribosomal subunit protein eL19</fullName>
    </recommendedName>
</protein>
<dbReference type="Pfam" id="PF01280">
    <property type="entry name" value="Ribosomal_L19e"/>
    <property type="match status" value="1"/>
</dbReference>
<dbReference type="GO" id="GO:0003735">
    <property type="term" value="F:structural constituent of ribosome"/>
    <property type="evidence" value="ECO:0007669"/>
    <property type="project" value="InterPro"/>
</dbReference>
<dbReference type="EMBL" id="DRZC01000056">
    <property type="protein sequence ID" value="HHQ80588.1"/>
    <property type="molecule type" value="Genomic_DNA"/>
</dbReference>
<dbReference type="InterPro" id="IPR000196">
    <property type="entry name" value="Ribosomal_eL19_dom"/>
</dbReference>
<comment type="function">
    <text evidence="4">Binds to the 23S rRNA.</text>
</comment>
<dbReference type="HAMAP" id="MF_01475">
    <property type="entry name" value="Ribosomal_eL19"/>
    <property type="match status" value="1"/>
</dbReference>
<dbReference type="PANTHER" id="PTHR10722">
    <property type="entry name" value="60S RIBOSOMAL PROTEIN L19"/>
    <property type="match status" value="1"/>
</dbReference>
<comment type="caution">
    <text evidence="7">The sequence shown here is derived from an EMBL/GenBank/DDBJ whole genome shotgun (WGS) entry which is preliminary data.</text>
</comment>
<name>A0A7J3ZKM9_9CREN</name>
<dbReference type="InterPro" id="IPR015972">
    <property type="entry name" value="Ribosomal_eL19_dom1"/>
</dbReference>
<keyword evidence="2 4" id="KW-0689">Ribosomal protein</keyword>
<evidence type="ECO:0000256" key="3">
    <source>
        <dbReference type="ARBA" id="ARBA00023274"/>
    </source>
</evidence>
<dbReference type="GO" id="GO:0006412">
    <property type="term" value="P:translation"/>
    <property type="evidence" value="ECO:0007669"/>
    <property type="project" value="UniProtKB-UniRule"/>
</dbReference>
<reference evidence="7" key="1">
    <citation type="journal article" date="2020" name="mSystems">
        <title>Genome- and Community-Level Interaction Insights into Carbon Utilization and Element Cycling Functions of Hydrothermarchaeota in Hydrothermal Sediment.</title>
        <authorList>
            <person name="Zhou Z."/>
            <person name="Liu Y."/>
            <person name="Xu W."/>
            <person name="Pan J."/>
            <person name="Luo Z.H."/>
            <person name="Li M."/>
        </authorList>
    </citation>
    <scope>NUCLEOTIDE SEQUENCE [LARGE SCALE GENOMIC DNA]</scope>
    <source>
        <strain evidence="7">SpSt-1116</strain>
    </source>
</reference>
<evidence type="ECO:0000256" key="5">
    <source>
        <dbReference type="SAM" id="MobiDB-lite"/>
    </source>
</evidence>
<gene>
    <name evidence="4" type="primary">rpl19e</name>
    <name evidence="7" type="ORF">ENM78_03945</name>
</gene>
<accession>A0A7J3ZKM9</accession>
<evidence type="ECO:0000313" key="7">
    <source>
        <dbReference type="EMBL" id="HHQ80588.1"/>
    </source>
</evidence>
<dbReference type="InterPro" id="IPR057259">
    <property type="entry name" value="Ribosomal_L19e"/>
</dbReference>